<proteinExistence type="predicted"/>
<gene>
    <name evidence="1" type="ORF">BV25DRAFT_1839071</name>
</gene>
<comment type="caution">
    <text evidence="1">The sequence shown here is derived from an EMBL/GenBank/DDBJ whole genome shotgun (WGS) entry which is preliminary data.</text>
</comment>
<evidence type="ECO:0000313" key="1">
    <source>
        <dbReference type="EMBL" id="KAI0061291.1"/>
    </source>
</evidence>
<evidence type="ECO:0000313" key="2">
    <source>
        <dbReference type="Proteomes" id="UP000814140"/>
    </source>
</evidence>
<keyword evidence="2" id="KW-1185">Reference proteome</keyword>
<accession>A0ACB8SZL4</accession>
<protein>
    <submittedName>
        <fullName evidence="1">STE3-like pheromone receptor</fullName>
    </submittedName>
</protein>
<organism evidence="1 2">
    <name type="scientific">Artomyces pyxidatus</name>
    <dbReference type="NCBI Taxonomy" id="48021"/>
    <lineage>
        <taxon>Eukaryota</taxon>
        <taxon>Fungi</taxon>
        <taxon>Dikarya</taxon>
        <taxon>Basidiomycota</taxon>
        <taxon>Agaricomycotina</taxon>
        <taxon>Agaricomycetes</taxon>
        <taxon>Russulales</taxon>
        <taxon>Auriscalpiaceae</taxon>
        <taxon>Artomyces</taxon>
    </lineage>
</organism>
<reference evidence="1" key="2">
    <citation type="journal article" date="2022" name="New Phytol.">
        <title>Evolutionary transition to the ectomycorrhizal habit in the genomes of a hyperdiverse lineage of mushroom-forming fungi.</title>
        <authorList>
            <person name="Looney B."/>
            <person name="Miyauchi S."/>
            <person name="Morin E."/>
            <person name="Drula E."/>
            <person name="Courty P.E."/>
            <person name="Kohler A."/>
            <person name="Kuo A."/>
            <person name="LaButti K."/>
            <person name="Pangilinan J."/>
            <person name="Lipzen A."/>
            <person name="Riley R."/>
            <person name="Andreopoulos W."/>
            <person name="He G."/>
            <person name="Johnson J."/>
            <person name="Nolan M."/>
            <person name="Tritt A."/>
            <person name="Barry K.W."/>
            <person name="Grigoriev I.V."/>
            <person name="Nagy L.G."/>
            <person name="Hibbett D."/>
            <person name="Henrissat B."/>
            <person name="Matheny P.B."/>
            <person name="Labbe J."/>
            <person name="Martin F.M."/>
        </authorList>
    </citation>
    <scope>NUCLEOTIDE SEQUENCE</scope>
    <source>
        <strain evidence="1">HHB10654</strain>
    </source>
</reference>
<sequence length="367" mass="41002">MSSNTVFSAFSFLGFLICAIPLYWHLEAANVGVCLFIAWTALGCLISSVNSIVWRNNVENIAPVWCDISGRLLLGVSVALPAASLCITRRLHAITSLSLTGKQHQLAVDLLIGLGIPVLQMILAYVVQMHRFDIFEGVGCWIPISNNPLSFVLVYTWPIMISVVSAWFGVISLYRFVQGRREVNSIVASTASLHRARYIRLVILACADVVATIPLTSYATYTWARSESYQQWAGWAAVHNHFSFVGQYPAAHWRANHQMATRVELVRWLNVVAAISFLLVFGFADGALRHYRMVLMFIARCLRITRHERKKRRRSAPPERPPQDSNPKKGQAHVEYLDTAPGSTLSLEEQDRASNTTTGRKSSTLGE</sequence>
<reference evidence="1" key="1">
    <citation type="submission" date="2021-03" db="EMBL/GenBank/DDBJ databases">
        <authorList>
            <consortium name="DOE Joint Genome Institute"/>
            <person name="Ahrendt S."/>
            <person name="Looney B.P."/>
            <person name="Miyauchi S."/>
            <person name="Morin E."/>
            <person name="Drula E."/>
            <person name="Courty P.E."/>
            <person name="Chicoki N."/>
            <person name="Fauchery L."/>
            <person name="Kohler A."/>
            <person name="Kuo A."/>
            <person name="Labutti K."/>
            <person name="Pangilinan J."/>
            <person name="Lipzen A."/>
            <person name="Riley R."/>
            <person name="Andreopoulos W."/>
            <person name="He G."/>
            <person name="Johnson J."/>
            <person name="Barry K.W."/>
            <person name="Grigoriev I.V."/>
            <person name="Nagy L."/>
            <person name="Hibbett D."/>
            <person name="Henrissat B."/>
            <person name="Matheny P.B."/>
            <person name="Labbe J."/>
            <person name="Martin F."/>
        </authorList>
    </citation>
    <scope>NUCLEOTIDE SEQUENCE</scope>
    <source>
        <strain evidence="1">HHB10654</strain>
    </source>
</reference>
<name>A0ACB8SZL4_9AGAM</name>
<dbReference type="EMBL" id="MU277213">
    <property type="protein sequence ID" value="KAI0061291.1"/>
    <property type="molecule type" value="Genomic_DNA"/>
</dbReference>
<dbReference type="Proteomes" id="UP000814140">
    <property type="component" value="Unassembled WGS sequence"/>
</dbReference>